<dbReference type="InterPro" id="IPR012318">
    <property type="entry name" value="HTH_CRP"/>
</dbReference>
<dbReference type="PRINTS" id="PR00034">
    <property type="entry name" value="HTHCRP"/>
</dbReference>
<dbReference type="InterPro" id="IPR000595">
    <property type="entry name" value="cNMP-bd_dom"/>
</dbReference>
<evidence type="ECO:0000313" key="6">
    <source>
        <dbReference type="EMBL" id="TDO26514.1"/>
    </source>
</evidence>
<dbReference type="CDD" id="cd00038">
    <property type="entry name" value="CAP_ED"/>
    <property type="match status" value="1"/>
</dbReference>
<dbReference type="SMART" id="SM00100">
    <property type="entry name" value="cNMP"/>
    <property type="match status" value="1"/>
</dbReference>
<dbReference type="AlphaFoldDB" id="A0A4R6IV61"/>
<dbReference type="PROSITE" id="PS50042">
    <property type="entry name" value="CNMP_BINDING_3"/>
    <property type="match status" value="1"/>
</dbReference>
<dbReference type="Pfam" id="PF00027">
    <property type="entry name" value="cNMP_binding"/>
    <property type="match status" value="1"/>
</dbReference>
<dbReference type="InterPro" id="IPR036388">
    <property type="entry name" value="WH-like_DNA-bd_sf"/>
</dbReference>
<reference evidence="6 7" key="1">
    <citation type="submission" date="2019-03" db="EMBL/GenBank/DDBJ databases">
        <title>Genomic Encyclopedia of Archaeal and Bacterial Type Strains, Phase II (KMG-II): from individual species to whole genera.</title>
        <authorList>
            <person name="Goeker M."/>
        </authorList>
    </citation>
    <scope>NUCLEOTIDE SEQUENCE [LARGE SCALE GENOMIC DNA]</scope>
    <source>
        <strain evidence="6 7">DSM 28323</strain>
    </source>
</reference>
<evidence type="ECO:0000259" key="4">
    <source>
        <dbReference type="PROSITE" id="PS50042"/>
    </source>
</evidence>
<dbReference type="Proteomes" id="UP000295741">
    <property type="component" value="Unassembled WGS sequence"/>
</dbReference>
<evidence type="ECO:0000259" key="5">
    <source>
        <dbReference type="PROSITE" id="PS51063"/>
    </source>
</evidence>
<sequence>MIIDINTLLAWGGVYKKVHAGDFIFQEGGTAVFYHQLISGSVRWVNINEEGREFLQVMIEPGESFGELPLFDGQPYAASAIANEDSIIIRLQKESFLSLLKENIAIHFAFTRLMIDRVRFKFYVIKELAQHDPENCISKLFAYLKQRKKNICPDCNRIKLTRQQIADMTGMRVETVIRSIRNLHKKGQLMIDKGKVYC</sequence>
<dbReference type="PANTHER" id="PTHR24567">
    <property type="entry name" value="CRP FAMILY TRANSCRIPTIONAL REGULATORY PROTEIN"/>
    <property type="match status" value="1"/>
</dbReference>
<accession>A0A4R6IV61</accession>
<dbReference type="InterPro" id="IPR050397">
    <property type="entry name" value="Env_Response_Regulators"/>
</dbReference>
<evidence type="ECO:0000256" key="1">
    <source>
        <dbReference type="ARBA" id="ARBA00023015"/>
    </source>
</evidence>
<dbReference type="PANTHER" id="PTHR24567:SF26">
    <property type="entry name" value="REGULATORY PROTEIN YEIL"/>
    <property type="match status" value="1"/>
</dbReference>
<comment type="caution">
    <text evidence="6">The sequence shown here is derived from an EMBL/GenBank/DDBJ whole genome shotgun (WGS) entry which is preliminary data.</text>
</comment>
<dbReference type="InterPro" id="IPR014710">
    <property type="entry name" value="RmlC-like_jellyroll"/>
</dbReference>
<keyword evidence="2" id="KW-0238">DNA-binding</keyword>
<name>A0A4R6IV61_9BACT</name>
<feature type="domain" description="HTH crp-type" evidence="5">
    <location>
        <begin position="131"/>
        <end position="198"/>
    </location>
</feature>
<dbReference type="Gene3D" id="1.10.10.10">
    <property type="entry name" value="Winged helix-like DNA-binding domain superfamily/Winged helix DNA-binding domain"/>
    <property type="match status" value="1"/>
</dbReference>
<dbReference type="GO" id="GO:0003677">
    <property type="term" value="F:DNA binding"/>
    <property type="evidence" value="ECO:0007669"/>
    <property type="project" value="UniProtKB-KW"/>
</dbReference>
<keyword evidence="7" id="KW-1185">Reference proteome</keyword>
<proteinExistence type="predicted"/>
<evidence type="ECO:0000256" key="3">
    <source>
        <dbReference type="ARBA" id="ARBA00023163"/>
    </source>
</evidence>
<protein>
    <submittedName>
        <fullName evidence="6">CRP-like cAMP-binding protein</fullName>
    </submittedName>
</protein>
<dbReference type="Pfam" id="PF13545">
    <property type="entry name" value="HTH_Crp_2"/>
    <property type="match status" value="1"/>
</dbReference>
<feature type="domain" description="Cyclic nucleotide-binding" evidence="4">
    <location>
        <begin position="15"/>
        <end position="100"/>
    </location>
</feature>
<dbReference type="Gene3D" id="2.60.120.10">
    <property type="entry name" value="Jelly Rolls"/>
    <property type="match status" value="1"/>
</dbReference>
<dbReference type="GO" id="GO:0003700">
    <property type="term" value="F:DNA-binding transcription factor activity"/>
    <property type="evidence" value="ECO:0007669"/>
    <property type="project" value="TreeGrafter"/>
</dbReference>
<keyword evidence="3" id="KW-0804">Transcription</keyword>
<dbReference type="SUPFAM" id="SSF46785">
    <property type="entry name" value="Winged helix' DNA-binding domain"/>
    <property type="match status" value="1"/>
</dbReference>
<dbReference type="EMBL" id="SNWP01000011">
    <property type="protein sequence ID" value="TDO26514.1"/>
    <property type="molecule type" value="Genomic_DNA"/>
</dbReference>
<dbReference type="PROSITE" id="PS51063">
    <property type="entry name" value="HTH_CRP_2"/>
    <property type="match status" value="1"/>
</dbReference>
<evidence type="ECO:0000256" key="2">
    <source>
        <dbReference type="ARBA" id="ARBA00023125"/>
    </source>
</evidence>
<dbReference type="RefSeq" id="WP_246027104.1">
    <property type="nucleotide sequence ID" value="NZ_SNWP01000011.1"/>
</dbReference>
<dbReference type="SUPFAM" id="SSF51206">
    <property type="entry name" value="cAMP-binding domain-like"/>
    <property type="match status" value="1"/>
</dbReference>
<evidence type="ECO:0000313" key="7">
    <source>
        <dbReference type="Proteomes" id="UP000295741"/>
    </source>
</evidence>
<dbReference type="InterPro" id="IPR018490">
    <property type="entry name" value="cNMP-bd_dom_sf"/>
</dbReference>
<dbReference type="GO" id="GO:0005829">
    <property type="term" value="C:cytosol"/>
    <property type="evidence" value="ECO:0007669"/>
    <property type="project" value="TreeGrafter"/>
</dbReference>
<organism evidence="6 7">
    <name type="scientific">Sediminibacterium goheungense</name>
    <dbReference type="NCBI Taxonomy" id="1086393"/>
    <lineage>
        <taxon>Bacteria</taxon>
        <taxon>Pseudomonadati</taxon>
        <taxon>Bacteroidota</taxon>
        <taxon>Chitinophagia</taxon>
        <taxon>Chitinophagales</taxon>
        <taxon>Chitinophagaceae</taxon>
        <taxon>Sediminibacterium</taxon>
    </lineage>
</organism>
<dbReference type="InterPro" id="IPR036390">
    <property type="entry name" value="WH_DNA-bd_sf"/>
</dbReference>
<gene>
    <name evidence="6" type="ORF">BC659_1820</name>
</gene>
<keyword evidence="1" id="KW-0805">Transcription regulation</keyword>